<organism evidence="1 2">
    <name type="scientific">Rhodnius prolixus</name>
    <name type="common">Triatomid bug</name>
    <dbReference type="NCBI Taxonomy" id="13249"/>
    <lineage>
        <taxon>Eukaryota</taxon>
        <taxon>Metazoa</taxon>
        <taxon>Ecdysozoa</taxon>
        <taxon>Arthropoda</taxon>
        <taxon>Hexapoda</taxon>
        <taxon>Insecta</taxon>
        <taxon>Pterygota</taxon>
        <taxon>Neoptera</taxon>
        <taxon>Paraneoptera</taxon>
        <taxon>Hemiptera</taxon>
        <taxon>Heteroptera</taxon>
        <taxon>Panheteroptera</taxon>
        <taxon>Cimicomorpha</taxon>
        <taxon>Reduviidae</taxon>
        <taxon>Triatominae</taxon>
        <taxon>Rhodnius</taxon>
    </lineage>
</organism>
<sequence>MYIVFGLLMNAVLSALSASEFIYKDILPRSKKQTFFYSSKIYPKYGHHTRQYYKTTSKGQMTENYFDSLQQNTSMLYQIDRINSWLNEHHTNEKKSINAINSKHFNELIDDIVQDGDILFHKRAMINRRKPRLWFTKSRQDKNKVNDCNSNYNNKVKENNPWNRFEVLNHTNTLSTIINNDSSKSLPLTLSTPHEQMNEIKTNGWLNDNNSLRNLLQLKNKSDEQILETNPTRTTNGPETDLNQHLQFFCPQTLPPFMNTSQMNQEFGRKIYITPKDLLSLSKDNLLQKETMDNLDNLYKSYFQPKTVLNSVVRNLNITPFQYQRNVIDFDRRQNFSADVPSRPERKHITSPEKLEEPIFRYVTSEKPFSMGQTKPNTAMPISYLISDQNLASKIVKAMRHLDKSILNYPPRMQYDLYKMPSVMNYPSKNYTEVIHQLFTADRFVENNNVYK</sequence>
<keyword evidence="2" id="KW-1185">Reference proteome</keyword>
<reference evidence="1" key="1">
    <citation type="submission" date="2015-05" db="UniProtKB">
        <authorList>
            <consortium name="EnsemblMetazoa"/>
        </authorList>
    </citation>
    <scope>IDENTIFICATION</scope>
</reference>
<dbReference type="Proteomes" id="UP000015103">
    <property type="component" value="Unassembled WGS sequence"/>
</dbReference>
<name>T1HSG3_RHOPR</name>
<dbReference type="InParanoid" id="T1HSG3"/>
<evidence type="ECO:0000313" key="2">
    <source>
        <dbReference type="Proteomes" id="UP000015103"/>
    </source>
</evidence>
<proteinExistence type="predicted"/>
<accession>T1HSG3</accession>
<protein>
    <submittedName>
        <fullName evidence="1">Uncharacterized protein</fullName>
    </submittedName>
</protein>
<dbReference type="EnsemblMetazoa" id="RPRC006983-RA">
    <property type="protein sequence ID" value="RPRC006983-PA"/>
    <property type="gene ID" value="RPRC006983"/>
</dbReference>
<dbReference type="EMBL" id="ACPB03022085">
    <property type="status" value="NOT_ANNOTATED_CDS"/>
    <property type="molecule type" value="Genomic_DNA"/>
</dbReference>
<evidence type="ECO:0000313" key="1">
    <source>
        <dbReference type="EnsemblMetazoa" id="RPRC006983-PA"/>
    </source>
</evidence>
<dbReference type="VEuPathDB" id="VectorBase:RPRC006983"/>
<dbReference type="AlphaFoldDB" id="T1HSG3"/>
<dbReference type="HOGENOM" id="CLU_605972_0_0_1"/>